<gene>
    <name evidence="2" type="ORF">JVT61DRAFT_13623</name>
</gene>
<sequence length="217" mass="23784">MSPATPPPRNAVTSLSFTLFRLKTASVPTSVKLYQAVPLHEDLQNELASATVKEDPLWTGNNHIVLHLCTFFQVSQGAVPALSKLKDGQTPLYDTTSNCWQPTYLPYILRFSADLDSQSALGREQHGHSDIASMSVSQSIALSKNQRRRLTITRTVDGPNSNSVIETKQITYLLKPGSEEGKVAAWLNHINTALCSIAPPPSSQPQMRSRTKTLADT</sequence>
<proteinExistence type="predicted"/>
<keyword evidence="3" id="KW-1185">Reference proteome</keyword>
<evidence type="ECO:0000313" key="3">
    <source>
        <dbReference type="Proteomes" id="UP000683000"/>
    </source>
</evidence>
<feature type="region of interest" description="Disordered" evidence="1">
    <location>
        <begin position="198"/>
        <end position="217"/>
    </location>
</feature>
<name>A0A8I3A3N2_9AGAM</name>
<dbReference type="EMBL" id="JAGFBS010000067">
    <property type="protein sequence ID" value="KAG6369753.1"/>
    <property type="molecule type" value="Genomic_DNA"/>
</dbReference>
<dbReference type="Proteomes" id="UP000683000">
    <property type="component" value="Unassembled WGS sequence"/>
</dbReference>
<comment type="caution">
    <text evidence="2">The sequence shown here is derived from an EMBL/GenBank/DDBJ whole genome shotgun (WGS) entry which is preliminary data.</text>
</comment>
<evidence type="ECO:0000256" key="1">
    <source>
        <dbReference type="SAM" id="MobiDB-lite"/>
    </source>
</evidence>
<reference evidence="2" key="1">
    <citation type="submission" date="2021-03" db="EMBL/GenBank/DDBJ databases">
        <title>Evolutionary innovations through gain and loss of genes in the ectomycorrhizal Boletales.</title>
        <authorList>
            <person name="Wu G."/>
            <person name="Miyauchi S."/>
            <person name="Morin E."/>
            <person name="Yang Z.-L."/>
            <person name="Xu J."/>
            <person name="Martin F.M."/>
        </authorList>
    </citation>
    <scope>NUCLEOTIDE SEQUENCE</scope>
    <source>
        <strain evidence="2">BR01</strain>
    </source>
</reference>
<dbReference type="AlphaFoldDB" id="A0A8I3A3N2"/>
<accession>A0A8I3A3N2</accession>
<dbReference type="OrthoDB" id="2687316at2759"/>
<evidence type="ECO:0000313" key="2">
    <source>
        <dbReference type="EMBL" id="KAG6369753.1"/>
    </source>
</evidence>
<organism evidence="2 3">
    <name type="scientific">Boletus reticuloceps</name>
    <dbReference type="NCBI Taxonomy" id="495285"/>
    <lineage>
        <taxon>Eukaryota</taxon>
        <taxon>Fungi</taxon>
        <taxon>Dikarya</taxon>
        <taxon>Basidiomycota</taxon>
        <taxon>Agaricomycotina</taxon>
        <taxon>Agaricomycetes</taxon>
        <taxon>Agaricomycetidae</taxon>
        <taxon>Boletales</taxon>
        <taxon>Boletineae</taxon>
        <taxon>Boletaceae</taxon>
        <taxon>Boletoideae</taxon>
        <taxon>Boletus</taxon>
    </lineage>
</organism>
<protein>
    <submittedName>
        <fullName evidence="2">Uncharacterized protein</fullName>
    </submittedName>
</protein>